<feature type="region of interest" description="Disordered" evidence="2">
    <location>
        <begin position="89"/>
        <end position="115"/>
    </location>
</feature>
<accession>A0A8S1W711</accession>
<feature type="coiled-coil region" evidence="1">
    <location>
        <begin position="136"/>
        <end position="305"/>
    </location>
</feature>
<comment type="caution">
    <text evidence="3">The sequence shown here is derived from an EMBL/GenBank/DDBJ whole genome shotgun (WGS) entry which is preliminary data.</text>
</comment>
<feature type="compositionally biased region" description="Basic and acidic residues" evidence="2">
    <location>
        <begin position="98"/>
        <end position="115"/>
    </location>
</feature>
<keyword evidence="1" id="KW-0175">Coiled coil</keyword>
<sequence length="523" mass="61941">MKADSFHSVLSDKHSKYNQFINSQLFVGYKVRGKDQQKKQYIVSSPSDEQKMSNNLTVSQSYVNAMKALQEKIKQLEFENQSLQSLVTSNDSKSNLKSNERKLKESSVHQKTSESLQTKELEQKLMQQEFTTKMRIEDYECKITQLQQNLLNITQQADQKYREYIEEKQNLTEQLRIQEENNTNYRNKVNSQNQTLQQEKQNYSNLQFLLEQEKNEKRFLQQNNEKLQLELSKLKQKLFEADAYIEQYTDYYNDHTFRKLEVENNQLKIQLEHLTRENQQLNDTIENLKSNLDLKTQELEESEFRRVKKSSESNIRIEQLRQQLITLSSKSNLTTISPRVTKKKNIKQISQKEMSVKASKIRDLRQIKSKSLNKLKDPQFLTQSQSMQNNNFQNQKQQGYDSQSSGVSRLIVKTLEENYPSSQKNDLYNNAVIVEDEITLNDQQLGRKNQKYVEAVQRIRFLDELLTALNLQYQDIEEQIQQQTDMTVKKEKRQKLLEIIDQIQDVNKELNDLVTIKKLAQQQ</sequence>
<evidence type="ECO:0000313" key="3">
    <source>
        <dbReference type="EMBL" id="CAD8185734.1"/>
    </source>
</evidence>
<feature type="coiled-coil region" evidence="1">
    <location>
        <begin position="459"/>
        <end position="523"/>
    </location>
</feature>
<evidence type="ECO:0000256" key="1">
    <source>
        <dbReference type="SAM" id="Coils"/>
    </source>
</evidence>
<dbReference type="Proteomes" id="UP000683925">
    <property type="component" value="Unassembled WGS sequence"/>
</dbReference>
<evidence type="ECO:0000256" key="2">
    <source>
        <dbReference type="SAM" id="MobiDB-lite"/>
    </source>
</evidence>
<feature type="coiled-coil region" evidence="1">
    <location>
        <begin position="59"/>
        <end position="86"/>
    </location>
</feature>
<evidence type="ECO:0000313" key="4">
    <source>
        <dbReference type="Proteomes" id="UP000683925"/>
    </source>
</evidence>
<reference evidence="3" key="1">
    <citation type="submission" date="2021-01" db="EMBL/GenBank/DDBJ databases">
        <authorList>
            <consortium name="Genoscope - CEA"/>
            <person name="William W."/>
        </authorList>
    </citation>
    <scope>NUCLEOTIDE SEQUENCE</scope>
</reference>
<proteinExistence type="predicted"/>
<dbReference type="OrthoDB" id="305356at2759"/>
<gene>
    <name evidence="3" type="ORF">POCTA_138.1.T0860115</name>
</gene>
<name>A0A8S1W711_PAROT</name>
<organism evidence="3 4">
    <name type="scientific">Paramecium octaurelia</name>
    <dbReference type="NCBI Taxonomy" id="43137"/>
    <lineage>
        <taxon>Eukaryota</taxon>
        <taxon>Sar</taxon>
        <taxon>Alveolata</taxon>
        <taxon>Ciliophora</taxon>
        <taxon>Intramacronucleata</taxon>
        <taxon>Oligohymenophorea</taxon>
        <taxon>Peniculida</taxon>
        <taxon>Parameciidae</taxon>
        <taxon>Paramecium</taxon>
    </lineage>
</organism>
<protein>
    <submittedName>
        <fullName evidence="3">Uncharacterized protein</fullName>
    </submittedName>
</protein>
<dbReference type="OMA" id="RIEDYEC"/>
<keyword evidence="4" id="KW-1185">Reference proteome</keyword>
<dbReference type="EMBL" id="CAJJDP010000085">
    <property type="protein sequence ID" value="CAD8185734.1"/>
    <property type="molecule type" value="Genomic_DNA"/>
</dbReference>
<dbReference type="AlphaFoldDB" id="A0A8S1W711"/>